<dbReference type="RefSeq" id="XP_013760035.1">
    <property type="nucleotide sequence ID" value="XM_013904581.1"/>
</dbReference>
<evidence type="ECO:0000256" key="1">
    <source>
        <dbReference type="SAM" id="MobiDB-lite"/>
    </source>
</evidence>
<evidence type="ECO:0000313" key="3">
    <source>
        <dbReference type="EMBL" id="KNC46755.1"/>
    </source>
</evidence>
<dbReference type="SUPFAM" id="SSF57701">
    <property type="entry name" value="Zn2/Cys6 DNA-binding domain"/>
    <property type="match status" value="1"/>
</dbReference>
<evidence type="ECO:0000259" key="2">
    <source>
        <dbReference type="PROSITE" id="PS00463"/>
    </source>
</evidence>
<dbReference type="EMBL" id="GL349444">
    <property type="protein sequence ID" value="KNC46755.1"/>
    <property type="molecule type" value="Genomic_DNA"/>
</dbReference>
<proteinExistence type="predicted"/>
<dbReference type="AlphaFoldDB" id="A0A0L0D3H5"/>
<name>A0A0L0D3H5_THETB</name>
<dbReference type="GO" id="GO:0000981">
    <property type="term" value="F:DNA-binding transcription factor activity, RNA polymerase II-specific"/>
    <property type="evidence" value="ECO:0007669"/>
    <property type="project" value="InterPro"/>
</dbReference>
<evidence type="ECO:0000313" key="4">
    <source>
        <dbReference type="Proteomes" id="UP000054408"/>
    </source>
</evidence>
<feature type="region of interest" description="Disordered" evidence="1">
    <location>
        <begin position="78"/>
        <end position="110"/>
    </location>
</feature>
<gene>
    <name evidence="3" type="ORF">AMSG_03184</name>
</gene>
<keyword evidence="4" id="KW-1185">Reference proteome</keyword>
<dbReference type="InterPro" id="IPR001138">
    <property type="entry name" value="Zn2Cys6_DnaBD"/>
</dbReference>
<protein>
    <recommendedName>
        <fullName evidence="2">Zn(2)-C6 fungal-type domain-containing protein</fullName>
    </recommendedName>
</protein>
<accession>A0A0L0D3H5</accession>
<dbReference type="PROSITE" id="PS00463">
    <property type="entry name" value="ZN2_CY6_FUNGAL_1"/>
    <property type="match status" value="1"/>
</dbReference>
<sequence>MRPTAHMQAHTSGAAGTHAYAHVHAHAHAQPTSFSMAQGGGYFQASVAQHGYLGYAPIQGHNFLADIPNWPGHANKAAAARAVPLQGAQATAGPPRPPTGPAAVPRKSRSCDRCRASKRKCVVDDGAAACRRCLGVGASCTWLVPPKKRGPKPKSKSKSQPQPSAPELSLKRKRDDDSQIGTMALTLRETREPKVLRTLSSADVGRLTALPMPMPTVLPVSAVELNYAKAFFDLDLYRMLPSVPPAATRAVLDICSWARPAQPGAIAPSVSPVLEVLTRLVIACGALSLGDLTSSRALSRMASDRLGELMSHHTPEAIACHLLFTFLNMDGSLPRALTHALLARDLGVHLDSKEPVPGRMFTTPASPALRLETVFCEAAIRQSRRVEAMRSDTTFSASPASEPSSPMSSSSSSSSSVMEPSPSPAPSPGIAAVLPIISSVNKLMHETNIPFVIVLARKIGLVPSDLNDLNVEHAIPAAGPRTFKLFAALLGHCDIDLESSWKPVSFADATSDLQRAKLNQILDNAPLPDSIVNDRRSSAEVIGVIRSALVEFEDTLETPQLKASSAQFTPVLPLLAPLRLALSSITNHAEDLNCVPDSIEWEMVAIGEELLRDSHALNARLNIHLKTLALFTLFSMKRGQSRACAQLARVLQRTLPLCSSRVAMALYVLVIDGWSVDLLSS</sequence>
<dbReference type="OrthoDB" id="39175at2759"/>
<dbReference type="CDD" id="cd00067">
    <property type="entry name" value="GAL4"/>
    <property type="match status" value="1"/>
</dbReference>
<dbReference type="InterPro" id="IPR036864">
    <property type="entry name" value="Zn2-C6_fun-type_DNA-bd_sf"/>
</dbReference>
<dbReference type="Pfam" id="PF00172">
    <property type="entry name" value="Zn_clus"/>
    <property type="match status" value="1"/>
</dbReference>
<feature type="compositionally biased region" description="Basic residues" evidence="1">
    <location>
        <begin position="146"/>
        <end position="157"/>
    </location>
</feature>
<organism evidence="3 4">
    <name type="scientific">Thecamonas trahens ATCC 50062</name>
    <dbReference type="NCBI Taxonomy" id="461836"/>
    <lineage>
        <taxon>Eukaryota</taxon>
        <taxon>Apusozoa</taxon>
        <taxon>Apusomonadida</taxon>
        <taxon>Apusomonadidae</taxon>
        <taxon>Thecamonas</taxon>
    </lineage>
</organism>
<dbReference type="GeneID" id="25562805"/>
<feature type="region of interest" description="Disordered" evidence="1">
    <location>
        <begin position="387"/>
        <end position="424"/>
    </location>
</feature>
<dbReference type="GO" id="GO:0008270">
    <property type="term" value="F:zinc ion binding"/>
    <property type="evidence" value="ECO:0007669"/>
    <property type="project" value="InterPro"/>
</dbReference>
<dbReference type="Proteomes" id="UP000054408">
    <property type="component" value="Unassembled WGS sequence"/>
</dbReference>
<dbReference type="Gene3D" id="4.10.240.10">
    <property type="entry name" value="Zn(2)-C6 fungal-type DNA-binding domain"/>
    <property type="match status" value="1"/>
</dbReference>
<reference evidence="3 4" key="1">
    <citation type="submission" date="2010-05" db="EMBL/GenBank/DDBJ databases">
        <title>The Genome Sequence of Thecamonas trahens ATCC 50062.</title>
        <authorList>
            <consortium name="The Broad Institute Genome Sequencing Platform"/>
            <person name="Russ C."/>
            <person name="Cuomo C."/>
            <person name="Shea T."/>
            <person name="Young S.K."/>
            <person name="Zeng Q."/>
            <person name="Koehrsen M."/>
            <person name="Haas B."/>
            <person name="Borodovsky M."/>
            <person name="Guigo R."/>
            <person name="Alvarado L."/>
            <person name="Berlin A."/>
            <person name="Bochicchio J."/>
            <person name="Borenstein D."/>
            <person name="Chapman S."/>
            <person name="Chen Z."/>
            <person name="Freedman E."/>
            <person name="Gellesch M."/>
            <person name="Goldberg J."/>
            <person name="Griggs A."/>
            <person name="Gujja S."/>
            <person name="Heilman E."/>
            <person name="Heiman D."/>
            <person name="Hepburn T."/>
            <person name="Howarth C."/>
            <person name="Jen D."/>
            <person name="Larson L."/>
            <person name="Mehta T."/>
            <person name="Park D."/>
            <person name="Pearson M."/>
            <person name="Roberts A."/>
            <person name="Saif S."/>
            <person name="Shenoy N."/>
            <person name="Sisk P."/>
            <person name="Stolte C."/>
            <person name="Sykes S."/>
            <person name="Thomson T."/>
            <person name="Walk T."/>
            <person name="White J."/>
            <person name="Yandava C."/>
            <person name="Burger G."/>
            <person name="Gray M.W."/>
            <person name="Holland P.W.H."/>
            <person name="King N."/>
            <person name="Lang F.B.F."/>
            <person name="Roger A.J."/>
            <person name="Ruiz-Trillo I."/>
            <person name="Lander E."/>
            <person name="Nusbaum C."/>
        </authorList>
    </citation>
    <scope>NUCLEOTIDE SEQUENCE [LARGE SCALE GENOMIC DNA]</scope>
    <source>
        <strain evidence="3 4">ATCC 50062</strain>
    </source>
</reference>
<feature type="domain" description="Zn(2)-C6 fungal-type" evidence="2">
    <location>
        <begin position="110"/>
        <end position="140"/>
    </location>
</feature>
<feature type="region of interest" description="Disordered" evidence="1">
    <location>
        <begin position="145"/>
        <end position="179"/>
    </location>
</feature>
<dbReference type="SMART" id="SM00066">
    <property type="entry name" value="GAL4"/>
    <property type="match status" value="1"/>
</dbReference>
<feature type="compositionally biased region" description="Low complexity" evidence="1">
    <location>
        <begin position="396"/>
        <end position="420"/>
    </location>
</feature>